<protein>
    <submittedName>
        <fullName evidence="2">XRE family transcriptional regulator</fullName>
    </submittedName>
</protein>
<dbReference type="InterPro" id="IPR010982">
    <property type="entry name" value="Lambda_DNA-bd_dom_sf"/>
</dbReference>
<dbReference type="PROSITE" id="PS50943">
    <property type="entry name" value="HTH_CROC1"/>
    <property type="match status" value="1"/>
</dbReference>
<dbReference type="Pfam" id="PF01381">
    <property type="entry name" value="HTH_3"/>
    <property type="match status" value="1"/>
</dbReference>
<dbReference type="SMART" id="SM00530">
    <property type="entry name" value="HTH_XRE"/>
    <property type="match status" value="1"/>
</dbReference>
<keyword evidence="3" id="KW-1185">Reference proteome</keyword>
<dbReference type="EMBL" id="CP029254">
    <property type="protein sequence ID" value="AWK10153.1"/>
    <property type="molecule type" value="Genomic_DNA"/>
</dbReference>
<reference evidence="2 3" key="1">
    <citation type="submission" date="2018-05" db="EMBL/GenBank/DDBJ databases">
        <title>Complete genome sequence of the Type Strain of Streptomyces spongiicola HNM0071, the producer of staurosporine.</title>
        <authorList>
            <person name="Zhou S."/>
            <person name="Huang X."/>
        </authorList>
    </citation>
    <scope>NUCLEOTIDE SEQUENCE [LARGE SCALE GENOMIC DNA]</scope>
    <source>
        <strain evidence="2 3">HNM0071</strain>
    </source>
</reference>
<organism evidence="2 3">
    <name type="scientific">Streptomyces spongiicola</name>
    <dbReference type="NCBI Taxonomy" id="1690221"/>
    <lineage>
        <taxon>Bacteria</taxon>
        <taxon>Bacillati</taxon>
        <taxon>Actinomycetota</taxon>
        <taxon>Actinomycetes</taxon>
        <taxon>Kitasatosporales</taxon>
        <taxon>Streptomycetaceae</taxon>
        <taxon>Streptomyces</taxon>
    </lineage>
</organism>
<evidence type="ECO:0000313" key="2">
    <source>
        <dbReference type="EMBL" id="AWK10153.1"/>
    </source>
</evidence>
<gene>
    <name evidence="2" type="ORF">DDQ41_16015</name>
</gene>
<dbReference type="InterPro" id="IPR001387">
    <property type="entry name" value="Cro/C1-type_HTH"/>
</dbReference>
<sequence>MPQGDKRSRRPVGYVLEGTWPGAVLDDHHGARVAQEVAARLRKVVDANGWSMVEVARRTGIDRLTVTRVLAGEVWPDLLTIATLEKTLDVDLWPGREPGNPPR</sequence>
<dbReference type="SUPFAM" id="SSF47413">
    <property type="entry name" value="lambda repressor-like DNA-binding domains"/>
    <property type="match status" value="1"/>
</dbReference>
<evidence type="ECO:0000313" key="3">
    <source>
        <dbReference type="Proteomes" id="UP000245051"/>
    </source>
</evidence>
<proteinExistence type="predicted"/>
<dbReference type="CDD" id="cd00093">
    <property type="entry name" value="HTH_XRE"/>
    <property type="match status" value="1"/>
</dbReference>
<accession>A0ABM6V7Z7</accession>
<evidence type="ECO:0000259" key="1">
    <source>
        <dbReference type="PROSITE" id="PS50943"/>
    </source>
</evidence>
<dbReference type="Gene3D" id="1.10.260.40">
    <property type="entry name" value="lambda repressor-like DNA-binding domains"/>
    <property type="match status" value="1"/>
</dbReference>
<dbReference type="RefSeq" id="WP_109295101.1">
    <property type="nucleotide sequence ID" value="NZ_BGZL01000005.1"/>
</dbReference>
<name>A0ABM6V7Z7_9ACTN</name>
<dbReference type="Proteomes" id="UP000245051">
    <property type="component" value="Chromosome"/>
</dbReference>
<feature type="domain" description="HTH cro/C1-type" evidence="1">
    <location>
        <begin position="41"/>
        <end position="92"/>
    </location>
</feature>